<comment type="caution">
    <text evidence="2">The sequence shown here is derived from an EMBL/GenBank/DDBJ whole genome shotgun (WGS) entry which is preliminary data.</text>
</comment>
<gene>
    <name evidence="2" type="ORF">CTI12_AA255060</name>
</gene>
<evidence type="ECO:0000256" key="1">
    <source>
        <dbReference type="SAM" id="MobiDB-lite"/>
    </source>
</evidence>
<proteinExistence type="predicted"/>
<feature type="region of interest" description="Disordered" evidence="1">
    <location>
        <begin position="1"/>
        <end position="39"/>
    </location>
</feature>
<dbReference type="Proteomes" id="UP000245207">
    <property type="component" value="Unassembled WGS sequence"/>
</dbReference>
<evidence type="ECO:0000313" key="3">
    <source>
        <dbReference type="Proteomes" id="UP000245207"/>
    </source>
</evidence>
<dbReference type="OrthoDB" id="29523at2759"/>
<feature type="compositionally biased region" description="Basic and acidic residues" evidence="1">
    <location>
        <begin position="1"/>
        <end position="18"/>
    </location>
</feature>
<reference evidence="2 3" key="1">
    <citation type="journal article" date="2018" name="Mol. Plant">
        <title>The genome of Artemisia annua provides insight into the evolution of Asteraceae family and artemisinin biosynthesis.</title>
        <authorList>
            <person name="Shen Q."/>
            <person name="Zhang L."/>
            <person name="Liao Z."/>
            <person name="Wang S."/>
            <person name="Yan T."/>
            <person name="Shi P."/>
            <person name="Liu M."/>
            <person name="Fu X."/>
            <person name="Pan Q."/>
            <person name="Wang Y."/>
            <person name="Lv Z."/>
            <person name="Lu X."/>
            <person name="Zhang F."/>
            <person name="Jiang W."/>
            <person name="Ma Y."/>
            <person name="Chen M."/>
            <person name="Hao X."/>
            <person name="Li L."/>
            <person name="Tang Y."/>
            <person name="Lv G."/>
            <person name="Zhou Y."/>
            <person name="Sun X."/>
            <person name="Brodelius P.E."/>
            <person name="Rose J.K.C."/>
            <person name="Tang K."/>
        </authorList>
    </citation>
    <scope>NUCLEOTIDE SEQUENCE [LARGE SCALE GENOMIC DNA]</scope>
    <source>
        <strain evidence="3">cv. Huhao1</strain>
        <tissue evidence="2">Leaf</tissue>
    </source>
</reference>
<evidence type="ECO:0000313" key="2">
    <source>
        <dbReference type="EMBL" id="PWA73974.1"/>
    </source>
</evidence>
<dbReference type="AlphaFoldDB" id="A0A2U1NKE0"/>
<sequence>MLVRKEEVQETKSPKKSSETIIKATRPQGRYKRKEREKRANAYSAQDLEGILLWTYSLASLKSDYNSSLGLIIDTVMMMYPF</sequence>
<name>A0A2U1NKE0_ARTAN</name>
<protein>
    <submittedName>
        <fullName evidence="2">G-patch domain-containing protein</fullName>
    </submittedName>
</protein>
<dbReference type="STRING" id="35608.A0A2U1NKE0"/>
<accession>A0A2U1NKE0</accession>
<organism evidence="2 3">
    <name type="scientific">Artemisia annua</name>
    <name type="common">Sweet wormwood</name>
    <dbReference type="NCBI Taxonomy" id="35608"/>
    <lineage>
        <taxon>Eukaryota</taxon>
        <taxon>Viridiplantae</taxon>
        <taxon>Streptophyta</taxon>
        <taxon>Embryophyta</taxon>
        <taxon>Tracheophyta</taxon>
        <taxon>Spermatophyta</taxon>
        <taxon>Magnoliopsida</taxon>
        <taxon>eudicotyledons</taxon>
        <taxon>Gunneridae</taxon>
        <taxon>Pentapetalae</taxon>
        <taxon>asterids</taxon>
        <taxon>campanulids</taxon>
        <taxon>Asterales</taxon>
        <taxon>Asteraceae</taxon>
        <taxon>Asteroideae</taxon>
        <taxon>Anthemideae</taxon>
        <taxon>Artemisiinae</taxon>
        <taxon>Artemisia</taxon>
    </lineage>
</organism>
<keyword evidence="3" id="KW-1185">Reference proteome</keyword>
<dbReference type="EMBL" id="PKPP01002643">
    <property type="protein sequence ID" value="PWA73974.1"/>
    <property type="molecule type" value="Genomic_DNA"/>
</dbReference>